<name>A0ABR1QYX1_9PEZI</name>
<reference evidence="1 2" key="1">
    <citation type="submission" date="2023-01" db="EMBL/GenBank/DDBJ databases">
        <title>Analysis of 21 Apiospora genomes using comparative genomics revels a genus with tremendous synthesis potential of carbohydrate active enzymes and secondary metabolites.</title>
        <authorList>
            <person name="Sorensen T."/>
        </authorList>
    </citation>
    <scope>NUCLEOTIDE SEQUENCE [LARGE SCALE GENOMIC DNA]</scope>
    <source>
        <strain evidence="1 2">CBS 24483</strain>
    </source>
</reference>
<sequence length="214" mass="23803">MAYLFFWLAVSHTPEEDLHRLSRQLFLDHVKEIDPKFPTPFCPGVDRPEHERPFRLTVKVLLALEVRQPLAHPFSFTHPYLSVDKPVARGAPILVEGRHVAPLLGEEVQIGQHLPKADPGVRSALEPAAGLQPEHVLAECVQRRPELCPSAPVDVDVAAVDEKLDDLAATPAEAFPTERTGESQVHHEPQWPRPIFWAVATFGRAASVLRGVMV</sequence>
<accession>A0ABR1QYX1</accession>
<protein>
    <submittedName>
        <fullName evidence="1">Uncharacterized protein</fullName>
    </submittedName>
</protein>
<evidence type="ECO:0000313" key="1">
    <source>
        <dbReference type="EMBL" id="KAK7967531.1"/>
    </source>
</evidence>
<gene>
    <name evidence="1" type="ORF">PG986_001808</name>
</gene>
<dbReference type="RefSeq" id="XP_066706923.1">
    <property type="nucleotide sequence ID" value="XM_066838030.1"/>
</dbReference>
<comment type="caution">
    <text evidence="1">The sequence shown here is derived from an EMBL/GenBank/DDBJ whole genome shotgun (WGS) entry which is preliminary data.</text>
</comment>
<organism evidence="1 2">
    <name type="scientific">Apiospora aurea</name>
    <dbReference type="NCBI Taxonomy" id="335848"/>
    <lineage>
        <taxon>Eukaryota</taxon>
        <taxon>Fungi</taxon>
        <taxon>Dikarya</taxon>
        <taxon>Ascomycota</taxon>
        <taxon>Pezizomycotina</taxon>
        <taxon>Sordariomycetes</taxon>
        <taxon>Xylariomycetidae</taxon>
        <taxon>Amphisphaeriales</taxon>
        <taxon>Apiosporaceae</taxon>
        <taxon>Apiospora</taxon>
    </lineage>
</organism>
<evidence type="ECO:0000313" key="2">
    <source>
        <dbReference type="Proteomes" id="UP001391051"/>
    </source>
</evidence>
<proteinExistence type="predicted"/>
<dbReference type="Proteomes" id="UP001391051">
    <property type="component" value="Unassembled WGS sequence"/>
</dbReference>
<keyword evidence="2" id="KW-1185">Reference proteome</keyword>
<dbReference type="EMBL" id="JAQQWE010000001">
    <property type="protein sequence ID" value="KAK7967531.1"/>
    <property type="molecule type" value="Genomic_DNA"/>
</dbReference>
<dbReference type="GeneID" id="92071092"/>